<evidence type="ECO:0000259" key="1">
    <source>
        <dbReference type="PROSITE" id="PS51352"/>
    </source>
</evidence>
<dbReference type="InterPro" id="IPR036249">
    <property type="entry name" value="Thioredoxin-like_sf"/>
</dbReference>
<dbReference type="InterPro" id="IPR013766">
    <property type="entry name" value="Thioredoxin_domain"/>
</dbReference>
<proteinExistence type="predicted"/>
<dbReference type="Proteomes" id="UP000663929">
    <property type="component" value="Chromosome"/>
</dbReference>
<sequence>MPKKILIAGALFLLLIAGLVASQFILGRHAVASTGLHHHSLEEAYREAAAESKYVLADVSAIWCPNCRALNKEVYAEDRIRQRLNNDFVYTRIEFGSVEGKRFREHFDIQAPPALLLLDAKGNLMHTLPISYEPIEFLENLDVASAP</sequence>
<dbReference type="EMBL" id="CP071793">
    <property type="protein sequence ID" value="QTD48345.1"/>
    <property type="molecule type" value="Genomic_DNA"/>
</dbReference>
<reference evidence="2" key="1">
    <citation type="submission" date="2021-03" db="EMBL/GenBank/DDBJ databases">
        <title>Acanthopleuribacteraceae sp. M133.</title>
        <authorList>
            <person name="Wang G."/>
        </authorList>
    </citation>
    <scope>NUCLEOTIDE SEQUENCE</scope>
    <source>
        <strain evidence="2">M133</strain>
    </source>
</reference>
<feature type="domain" description="Thioredoxin" evidence="1">
    <location>
        <begin position="15"/>
        <end position="146"/>
    </location>
</feature>
<name>A0A8A4TP27_SULCO</name>
<dbReference type="Pfam" id="PF13899">
    <property type="entry name" value="Thioredoxin_7"/>
    <property type="match status" value="1"/>
</dbReference>
<dbReference type="Gene3D" id="3.40.30.10">
    <property type="entry name" value="Glutaredoxin"/>
    <property type="match status" value="1"/>
</dbReference>
<dbReference type="KEGG" id="scor:J3U87_22425"/>
<dbReference type="SUPFAM" id="SSF52833">
    <property type="entry name" value="Thioredoxin-like"/>
    <property type="match status" value="1"/>
</dbReference>
<evidence type="ECO:0000313" key="2">
    <source>
        <dbReference type="EMBL" id="QTD48345.1"/>
    </source>
</evidence>
<gene>
    <name evidence="2" type="ORF">J3U87_22425</name>
</gene>
<dbReference type="PROSITE" id="PS51352">
    <property type="entry name" value="THIOREDOXIN_2"/>
    <property type="match status" value="1"/>
</dbReference>
<accession>A0A8A4TP27</accession>
<dbReference type="AlphaFoldDB" id="A0A8A4TP27"/>
<protein>
    <submittedName>
        <fullName evidence="2">Thioredoxin family protein</fullName>
    </submittedName>
</protein>
<dbReference type="RefSeq" id="WP_237377999.1">
    <property type="nucleotide sequence ID" value="NZ_CP071793.1"/>
</dbReference>
<organism evidence="2 3">
    <name type="scientific">Sulfidibacter corallicola</name>
    <dbReference type="NCBI Taxonomy" id="2818388"/>
    <lineage>
        <taxon>Bacteria</taxon>
        <taxon>Pseudomonadati</taxon>
        <taxon>Acidobacteriota</taxon>
        <taxon>Holophagae</taxon>
        <taxon>Acanthopleuribacterales</taxon>
        <taxon>Acanthopleuribacteraceae</taxon>
        <taxon>Sulfidibacter</taxon>
    </lineage>
</organism>
<evidence type="ECO:0000313" key="3">
    <source>
        <dbReference type="Proteomes" id="UP000663929"/>
    </source>
</evidence>
<keyword evidence="3" id="KW-1185">Reference proteome</keyword>